<gene>
    <name evidence="2" type="ORF">Daura_06405</name>
</gene>
<protein>
    <submittedName>
        <fullName evidence="2">Uncharacterized protein</fullName>
    </submittedName>
</protein>
<feature type="region of interest" description="Disordered" evidence="1">
    <location>
        <begin position="263"/>
        <end position="295"/>
    </location>
</feature>
<reference evidence="2" key="1">
    <citation type="submission" date="2021-04" db="EMBL/GenBank/DDBJ databases">
        <title>Dactylosporangium aurantiacum NRRL B-8018 full assembly.</title>
        <authorList>
            <person name="Hartkoorn R.C."/>
            <person name="Beaudoing E."/>
            <person name="Hot D."/>
        </authorList>
    </citation>
    <scope>NUCLEOTIDE SEQUENCE</scope>
    <source>
        <strain evidence="2">NRRL B-8018</strain>
    </source>
</reference>
<dbReference type="RefSeq" id="WP_052387540.1">
    <property type="nucleotide sequence ID" value="NZ_CP073767.1"/>
</dbReference>
<feature type="compositionally biased region" description="Low complexity" evidence="1">
    <location>
        <begin position="264"/>
        <end position="278"/>
    </location>
</feature>
<sequence length="295" mass="31854">MERDAHAAVTAFVSRARRVEAHSLARDRKALVQLATMTFPAVVDRVTGLATIVQHLPPEELVESAAARVRPLILSDDPTFHAKVTAGLGYLLRAASAPQDVMDDLKGLRAQWGAIKPRGQEVRGYSLERSVAGSGVSERLADNVLGFAWIYGDVVHNDTERLTLTQSFGVVERFRAAVPLIAQIMVLTIATLNFIRVQHRDGLLPIDDGLFEAPVVVTETTFRMQGQIFLAELPADGEPLAVPTIGDELGPAWKPIHQVIRPRTTAGTDAPTSPATDAADADLAEVPPPDRDTAN</sequence>
<dbReference type="OrthoDB" id="3971424at2"/>
<proteinExistence type="predicted"/>
<evidence type="ECO:0000256" key="1">
    <source>
        <dbReference type="SAM" id="MobiDB-lite"/>
    </source>
</evidence>
<name>A0A9Q9IGL9_9ACTN</name>
<accession>A0A9Q9IGL9</accession>
<keyword evidence="3" id="KW-1185">Reference proteome</keyword>
<organism evidence="2 3">
    <name type="scientific">Dactylosporangium aurantiacum</name>
    <dbReference type="NCBI Taxonomy" id="35754"/>
    <lineage>
        <taxon>Bacteria</taxon>
        <taxon>Bacillati</taxon>
        <taxon>Actinomycetota</taxon>
        <taxon>Actinomycetes</taxon>
        <taxon>Micromonosporales</taxon>
        <taxon>Micromonosporaceae</taxon>
        <taxon>Dactylosporangium</taxon>
    </lineage>
</organism>
<evidence type="ECO:0000313" key="3">
    <source>
        <dbReference type="Proteomes" id="UP001058003"/>
    </source>
</evidence>
<evidence type="ECO:0000313" key="2">
    <source>
        <dbReference type="EMBL" id="UWZ55829.1"/>
    </source>
</evidence>
<dbReference type="KEGG" id="daur:Daura_06405"/>
<dbReference type="Proteomes" id="UP001058003">
    <property type="component" value="Chromosome"/>
</dbReference>
<dbReference type="AlphaFoldDB" id="A0A9Q9IGL9"/>
<dbReference type="EMBL" id="CP073767">
    <property type="protein sequence ID" value="UWZ55829.1"/>
    <property type="molecule type" value="Genomic_DNA"/>
</dbReference>